<dbReference type="EMBL" id="RYFC01000003">
    <property type="protein sequence ID" value="RTZ46300.1"/>
    <property type="molecule type" value="Genomic_DNA"/>
</dbReference>
<evidence type="ECO:0000313" key="1">
    <source>
        <dbReference type="EMBL" id="RTZ46300.1"/>
    </source>
</evidence>
<gene>
    <name evidence="1" type="ORF">EJ377_18160</name>
</gene>
<name>A0A3S0PNY2_9FLAO</name>
<evidence type="ECO:0000313" key="2">
    <source>
        <dbReference type="Proteomes" id="UP000276953"/>
    </source>
</evidence>
<organism evidence="1 2">
    <name type="scientific">Chryseobacterium arthrosphaerae</name>
    <dbReference type="NCBI Taxonomy" id="651561"/>
    <lineage>
        <taxon>Bacteria</taxon>
        <taxon>Pseudomonadati</taxon>
        <taxon>Bacteroidota</taxon>
        <taxon>Flavobacteriia</taxon>
        <taxon>Flavobacteriales</taxon>
        <taxon>Weeksellaceae</taxon>
        <taxon>Chryseobacterium group</taxon>
        <taxon>Chryseobacterium</taxon>
    </lineage>
</organism>
<dbReference type="AlphaFoldDB" id="A0A3S0PNY2"/>
<comment type="caution">
    <text evidence="1">The sequence shown here is derived from an EMBL/GenBank/DDBJ whole genome shotgun (WGS) entry which is preliminary data.</text>
</comment>
<dbReference type="Proteomes" id="UP000276953">
    <property type="component" value="Unassembled WGS sequence"/>
</dbReference>
<protein>
    <submittedName>
        <fullName evidence="1">Uncharacterized protein</fullName>
    </submittedName>
</protein>
<proteinExistence type="predicted"/>
<reference evidence="1 2" key="1">
    <citation type="submission" date="2018-12" db="EMBL/GenBank/DDBJ databases">
        <title>Draft Genome Sequence of Chryseobacterium arthrosphaerae strain ED882-96 Isolated from the Blood of a Patient with Liver Cirrhosis in Taiwan.</title>
        <authorList>
            <person name="Lin J.-N."/>
            <person name="Lai C.-H."/>
            <person name="Yang C.-H."/>
            <person name="Huang Y.-H."/>
        </authorList>
    </citation>
    <scope>NUCLEOTIDE SEQUENCE [LARGE SCALE GENOMIC DNA]</scope>
    <source>
        <strain evidence="1 2">ED882-96</strain>
    </source>
</reference>
<accession>A0A3S0PNY2</accession>
<sequence>MNGHFRIEVSGYYGANSVLGSKYFSVEEYKRPKFEITFDTIRKDYKYGETIELKGKVVTFSGIPLSNTNVNYEIKEKTYAKDISGGIRMIIVMKTRSLEKLKPMKKENL</sequence>